<proteinExistence type="predicted"/>
<protein>
    <submittedName>
        <fullName evidence="1">Uncharacterized protein</fullName>
    </submittedName>
</protein>
<name>A0A0V1MER4_9BILA</name>
<evidence type="ECO:0000313" key="2">
    <source>
        <dbReference type="Proteomes" id="UP000054843"/>
    </source>
</evidence>
<keyword evidence="2" id="KW-1185">Reference proteome</keyword>
<sequence length="141" mass="16410">LFHASLLKISIQQMSKTTVFLLLLFAWLTEAILFTPYDFDIITRGIAALHGNVSPLNYHYNPKNACQILSDVADQQLKWIRNSNINPPSLRKDYLKVVRKIKKDAKVSGRRHEDLLQCQRMLNLYYRPPPPFRPRPLRPLG</sequence>
<dbReference type="EMBL" id="JYDO01000115">
    <property type="protein sequence ID" value="KRZ70376.1"/>
    <property type="molecule type" value="Genomic_DNA"/>
</dbReference>
<evidence type="ECO:0000313" key="1">
    <source>
        <dbReference type="EMBL" id="KRZ70376.1"/>
    </source>
</evidence>
<feature type="non-terminal residue" evidence="1">
    <location>
        <position position="1"/>
    </location>
</feature>
<gene>
    <name evidence="1" type="ORF">T10_3260</name>
</gene>
<organism evidence="1 2">
    <name type="scientific">Trichinella papuae</name>
    <dbReference type="NCBI Taxonomy" id="268474"/>
    <lineage>
        <taxon>Eukaryota</taxon>
        <taxon>Metazoa</taxon>
        <taxon>Ecdysozoa</taxon>
        <taxon>Nematoda</taxon>
        <taxon>Enoplea</taxon>
        <taxon>Dorylaimia</taxon>
        <taxon>Trichinellida</taxon>
        <taxon>Trichinellidae</taxon>
        <taxon>Trichinella</taxon>
    </lineage>
</organism>
<dbReference type="Proteomes" id="UP000054843">
    <property type="component" value="Unassembled WGS sequence"/>
</dbReference>
<dbReference type="AlphaFoldDB" id="A0A0V1MER4"/>
<accession>A0A0V1MER4</accession>
<comment type="caution">
    <text evidence="1">The sequence shown here is derived from an EMBL/GenBank/DDBJ whole genome shotgun (WGS) entry which is preliminary data.</text>
</comment>
<reference evidence="1 2" key="1">
    <citation type="submission" date="2015-01" db="EMBL/GenBank/DDBJ databases">
        <title>Evolution of Trichinella species and genotypes.</title>
        <authorList>
            <person name="Korhonen P.K."/>
            <person name="Edoardo P."/>
            <person name="Giuseppe L.R."/>
            <person name="Gasser R.B."/>
        </authorList>
    </citation>
    <scope>NUCLEOTIDE SEQUENCE [LARGE SCALE GENOMIC DNA]</scope>
    <source>
        <strain evidence="1">ISS1980</strain>
    </source>
</reference>